<reference evidence="1" key="1">
    <citation type="journal article" date="2021" name="Genome Biol. Evol.">
        <title>A High-Quality Reference Genome for a Parasitic Bivalve with Doubly Uniparental Inheritance (Bivalvia: Unionida).</title>
        <authorList>
            <person name="Smith C.H."/>
        </authorList>
    </citation>
    <scope>NUCLEOTIDE SEQUENCE</scope>
    <source>
        <strain evidence="1">CHS0354</strain>
    </source>
</reference>
<proteinExistence type="predicted"/>
<gene>
    <name evidence="1" type="ORF">CHS0354_016929</name>
</gene>
<comment type="caution">
    <text evidence="1">The sequence shown here is derived from an EMBL/GenBank/DDBJ whole genome shotgun (WGS) entry which is preliminary data.</text>
</comment>
<keyword evidence="2" id="KW-1185">Reference proteome</keyword>
<organism evidence="1 2">
    <name type="scientific">Potamilus streckersoni</name>
    <dbReference type="NCBI Taxonomy" id="2493646"/>
    <lineage>
        <taxon>Eukaryota</taxon>
        <taxon>Metazoa</taxon>
        <taxon>Spiralia</taxon>
        <taxon>Lophotrochozoa</taxon>
        <taxon>Mollusca</taxon>
        <taxon>Bivalvia</taxon>
        <taxon>Autobranchia</taxon>
        <taxon>Heteroconchia</taxon>
        <taxon>Palaeoheterodonta</taxon>
        <taxon>Unionida</taxon>
        <taxon>Unionoidea</taxon>
        <taxon>Unionidae</taxon>
        <taxon>Ambleminae</taxon>
        <taxon>Lampsilini</taxon>
        <taxon>Potamilus</taxon>
    </lineage>
</organism>
<evidence type="ECO:0000313" key="1">
    <source>
        <dbReference type="EMBL" id="KAK3584090.1"/>
    </source>
</evidence>
<dbReference type="AlphaFoldDB" id="A0AAE0S2L4"/>
<reference evidence="1" key="3">
    <citation type="submission" date="2023-05" db="EMBL/GenBank/DDBJ databases">
        <authorList>
            <person name="Smith C.H."/>
        </authorList>
    </citation>
    <scope>NUCLEOTIDE SEQUENCE</scope>
    <source>
        <strain evidence="1">CHS0354</strain>
        <tissue evidence="1">Mantle</tissue>
    </source>
</reference>
<name>A0AAE0S2L4_9BIVA</name>
<sequence length="117" mass="12712">MKQFAANTLISLSMGNVWYNEYSCTSLHYTFSYLSILRLLPNRKKKILGSLVTTLVKECDGYAFGNGGDASGGGEYGNIYEDGYGGRDCYRAGSLGGYRRSNGAGYGVGYGGGYERY</sequence>
<accession>A0AAE0S2L4</accession>
<evidence type="ECO:0000313" key="2">
    <source>
        <dbReference type="Proteomes" id="UP001195483"/>
    </source>
</evidence>
<reference evidence="1" key="2">
    <citation type="journal article" date="2021" name="Genome Biol. Evol.">
        <title>Developing a high-quality reference genome for a parasitic bivalve with doubly uniparental inheritance (Bivalvia: Unionida).</title>
        <authorList>
            <person name="Smith C.H."/>
        </authorList>
    </citation>
    <scope>NUCLEOTIDE SEQUENCE</scope>
    <source>
        <strain evidence="1">CHS0354</strain>
        <tissue evidence="1">Mantle</tissue>
    </source>
</reference>
<dbReference type="Proteomes" id="UP001195483">
    <property type="component" value="Unassembled WGS sequence"/>
</dbReference>
<protein>
    <submittedName>
        <fullName evidence="1">Uncharacterized protein</fullName>
    </submittedName>
</protein>
<dbReference type="EMBL" id="JAEAOA010001040">
    <property type="protein sequence ID" value="KAK3584090.1"/>
    <property type="molecule type" value="Genomic_DNA"/>
</dbReference>